<dbReference type="OrthoDB" id="9807209at2"/>
<dbReference type="Gene3D" id="3.40.50.2000">
    <property type="entry name" value="Glycogen Phosphorylase B"/>
    <property type="match status" value="2"/>
</dbReference>
<dbReference type="KEGG" id="atm:ANT_20220"/>
<evidence type="ECO:0000313" key="2">
    <source>
        <dbReference type="EMBL" id="BAJ64048.1"/>
    </source>
</evidence>
<dbReference type="InterPro" id="IPR028098">
    <property type="entry name" value="Glyco_trans_4-like_N"/>
</dbReference>
<accession>E8MXG7</accession>
<keyword evidence="2" id="KW-0328">Glycosyltransferase</keyword>
<feature type="domain" description="Glycosyltransferase subfamily 4-like N-terminal" evidence="1">
    <location>
        <begin position="97"/>
        <end position="229"/>
    </location>
</feature>
<dbReference type="GO" id="GO:0016757">
    <property type="term" value="F:glycosyltransferase activity"/>
    <property type="evidence" value="ECO:0007669"/>
    <property type="project" value="UniProtKB-KW"/>
</dbReference>
<gene>
    <name evidence="2" type="ordered locus">ANT_20220</name>
</gene>
<name>E8MXG7_ANATU</name>
<dbReference type="STRING" id="926569.ANT_20220"/>
<dbReference type="CDD" id="cd03801">
    <property type="entry name" value="GT4_PimA-like"/>
    <property type="match status" value="1"/>
</dbReference>
<dbReference type="EC" id="2.4.-.-" evidence="2"/>
<dbReference type="PANTHER" id="PTHR12526">
    <property type="entry name" value="GLYCOSYLTRANSFERASE"/>
    <property type="match status" value="1"/>
</dbReference>
<dbReference type="AlphaFoldDB" id="E8MXG7"/>
<dbReference type="EMBL" id="AP012029">
    <property type="protein sequence ID" value="BAJ64048.1"/>
    <property type="molecule type" value="Genomic_DNA"/>
</dbReference>
<dbReference type="SUPFAM" id="SSF53756">
    <property type="entry name" value="UDP-Glycosyltransferase/glycogen phosphorylase"/>
    <property type="match status" value="1"/>
</dbReference>
<reference evidence="2 3" key="1">
    <citation type="submission" date="2010-12" db="EMBL/GenBank/DDBJ databases">
        <title>Whole genome sequence of Anaerolinea thermophila UNI-1.</title>
        <authorList>
            <person name="Narita-Yamada S."/>
            <person name="Kishi E."/>
            <person name="Watanabe Y."/>
            <person name="Takasaki K."/>
            <person name="Ankai A."/>
            <person name="Oguchi A."/>
            <person name="Fukui S."/>
            <person name="Takahashi M."/>
            <person name="Yashiro I."/>
            <person name="Hosoyama A."/>
            <person name="Sekiguchi Y."/>
            <person name="Hanada S."/>
            <person name="Fujita N."/>
        </authorList>
    </citation>
    <scope>NUCLEOTIDE SEQUENCE [LARGE SCALE GENOMIC DNA]</scope>
    <source>
        <strain evidence="3">DSM 14523 / JCM 11388 / NBRC 100420 / UNI-1</strain>
    </source>
</reference>
<proteinExistence type="predicted"/>
<dbReference type="HOGENOM" id="CLU_028014_0_1_0"/>
<dbReference type="eggNOG" id="COG0438">
    <property type="taxonomic scope" value="Bacteria"/>
</dbReference>
<dbReference type="PANTHER" id="PTHR12526:SF600">
    <property type="entry name" value="GLYCOSYL TRANSFERASE GROUP 1"/>
    <property type="match status" value="1"/>
</dbReference>
<evidence type="ECO:0000313" key="3">
    <source>
        <dbReference type="Proteomes" id="UP000008922"/>
    </source>
</evidence>
<dbReference type="Pfam" id="PF13439">
    <property type="entry name" value="Glyco_transf_4"/>
    <property type="match status" value="1"/>
</dbReference>
<organism evidence="2 3">
    <name type="scientific">Anaerolinea thermophila (strain DSM 14523 / JCM 11388 / NBRC 100420 / UNI-1)</name>
    <dbReference type="NCBI Taxonomy" id="926569"/>
    <lineage>
        <taxon>Bacteria</taxon>
        <taxon>Bacillati</taxon>
        <taxon>Chloroflexota</taxon>
        <taxon>Anaerolineae</taxon>
        <taxon>Anaerolineales</taxon>
        <taxon>Anaerolineaceae</taxon>
        <taxon>Anaerolinea</taxon>
    </lineage>
</organism>
<protein>
    <submittedName>
        <fullName evidence="2">Glycosyltransferase</fullName>
        <ecNumber evidence="2">2.4.-.-</ecNumber>
    </submittedName>
</protein>
<dbReference type="Pfam" id="PF13692">
    <property type="entry name" value="Glyco_trans_1_4"/>
    <property type="match status" value="1"/>
</dbReference>
<sequence>MKKILVISNNLPFPPKDGGRARIYHLYSRLAKKYQITWVSPIWDGEEENIPGTLRFCHQVIPLPKEEIFSFPSSGWKGLMKRVLAHLHFPRLFEFAFGYVNAPGVYWLPKTPQRLRKIQEILEQNHFDLIISEFEGNAELIPEQITIPRILSTHNVQSHLFWRARKTFPGTWLDRVFLFPEWQKIIHYEKKNYRRYNGILAVSQNDQRTLEKRCPGIPVKLVPNGVDTEYFFPSSSSPVPHTMVYLGNYAYPPNADAVRYFYTRIFPKIRARFPDAKLILIGASPPKELCGEDGVEALGFVEDVRPNVHQAEVMIVPLRTGGGTRLKILDGMAMGKAIVSTTLGAEGLQVIDGENILLADTPDTFAAQVIRIMENAELRQKLEKNGRTLVERLYNWDAIAREAGEWIETFLYQPALLQLQREEMNAQG</sequence>
<keyword evidence="3" id="KW-1185">Reference proteome</keyword>
<keyword evidence="2" id="KW-0808">Transferase</keyword>
<dbReference type="InParanoid" id="E8MXG7"/>
<evidence type="ECO:0000259" key="1">
    <source>
        <dbReference type="Pfam" id="PF13439"/>
    </source>
</evidence>
<dbReference type="Proteomes" id="UP000008922">
    <property type="component" value="Chromosome"/>
</dbReference>